<gene>
    <name evidence="2" type="ORF">ACFFH7_46175</name>
</gene>
<proteinExistence type="predicted"/>
<feature type="chain" id="PRO_5047499171" description="Secreted protein" evidence="1">
    <location>
        <begin position="23"/>
        <end position="107"/>
    </location>
</feature>
<name>A0ABV6N9J5_9PSEU</name>
<evidence type="ECO:0000256" key="1">
    <source>
        <dbReference type="SAM" id="SignalP"/>
    </source>
</evidence>
<feature type="signal peptide" evidence="1">
    <location>
        <begin position="1"/>
        <end position="22"/>
    </location>
</feature>
<evidence type="ECO:0000313" key="3">
    <source>
        <dbReference type="Proteomes" id="UP001589810"/>
    </source>
</evidence>
<dbReference type="Proteomes" id="UP001589810">
    <property type="component" value="Unassembled WGS sequence"/>
</dbReference>
<dbReference type="EMBL" id="JBHLUD010000020">
    <property type="protein sequence ID" value="MFC0548967.1"/>
    <property type="molecule type" value="Genomic_DNA"/>
</dbReference>
<keyword evidence="1" id="KW-0732">Signal</keyword>
<evidence type="ECO:0008006" key="4">
    <source>
        <dbReference type="Google" id="ProtNLM"/>
    </source>
</evidence>
<accession>A0ABV6N9J5</accession>
<dbReference type="RefSeq" id="WP_273940444.1">
    <property type="nucleotide sequence ID" value="NZ_CP097263.1"/>
</dbReference>
<keyword evidence="3" id="KW-1185">Reference proteome</keyword>
<sequence>MRKLAFLLAIPLLLGTAATADAATGTVHLIGGSHADLKNPTTGQCVQLAPPYPGPRGIDNHTNSTVTIYLNSTCTSDDTARLVPPGKSYEVSSTWYPIISIVTLKVG</sequence>
<organism evidence="2 3">
    <name type="scientific">Kutzneria chonburiensis</name>
    <dbReference type="NCBI Taxonomy" id="1483604"/>
    <lineage>
        <taxon>Bacteria</taxon>
        <taxon>Bacillati</taxon>
        <taxon>Actinomycetota</taxon>
        <taxon>Actinomycetes</taxon>
        <taxon>Pseudonocardiales</taxon>
        <taxon>Pseudonocardiaceae</taxon>
        <taxon>Kutzneria</taxon>
    </lineage>
</organism>
<reference evidence="2 3" key="1">
    <citation type="submission" date="2024-09" db="EMBL/GenBank/DDBJ databases">
        <authorList>
            <person name="Sun Q."/>
            <person name="Mori K."/>
        </authorList>
    </citation>
    <scope>NUCLEOTIDE SEQUENCE [LARGE SCALE GENOMIC DNA]</scope>
    <source>
        <strain evidence="2 3">TBRC 1432</strain>
    </source>
</reference>
<evidence type="ECO:0000313" key="2">
    <source>
        <dbReference type="EMBL" id="MFC0548967.1"/>
    </source>
</evidence>
<protein>
    <recommendedName>
        <fullName evidence="4">Secreted protein</fullName>
    </recommendedName>
</protein>
<comment type="caution">
    <text evidence="2">The sequence shown here is derived from an EMBL/GenBank/DDBJ whole genome shotgun (WGS) entry which is preliminary data.</text>
</comment>